<organism evidence="1 2">
    <name type="scientific">Stenotrophomonas maltophilia</name>
    <name type="common">Pseudomonas maltophilia</name>
    <name type="synonym">Xanthomonas maltophilia</name>
    <dbReference type="NCBI Taxonomy" id="40324"/>
    <lineage>
        <taxon>Bacteria</taxon>
        <taxon>Pseudomonadati</taxon>
        <taxon>Pseudomonadota</taxon>
        <taxon>Gammaproteobacteria</taxon>
        <taxon>Lysobacterales</taxon>
        <taxon>Lysobacteraceae</taxon>
        <taxon>Stenotrophomonas</taxon>
        <taxon>Stenotrophomonas maltophilia group</taxon>
    </lineage>
</organism>
<evidence type="ECO:0000313" key="1">
    <source>
        <dbReference type="EMBL" id="PAM65287.1"/>
    </source>
</evidence>
<sequence length="132" mass="14398">LQALKNMGIKGFRVDAVKHMTNAHINAVFTPALISGMHVFGEVITSGGSGNQEYELFLKPYLDNTSHSAYDFPLFASMRNAFSFGGSMSVLVDPGAYGQALAWNKAVTFAITHDIPTNDGFRYQIMNATDET</sequence>
<protein>
    <submittedName>
        <fullName evidence="1">Alpha-amylase</fullName>
    </submittedName>
</protein>
<name>A0A270MZM8_STEMA</name>
<dbReference type="GO" id="GO:0005975">
    <property type="term" value="P:carbohydrate metabolic process"/>
    <property type="evidence" value="ECO:0007669"/>
    <property type="project" value="InterPro"/>
</dbReference>
<dbReference type="EMBL" id="NJGC01000107">
    <property type="protein sequence ID" value="PAM65287.1"/>
    <property type="molecule type" value="Genomic_DNA"/>
</dbReference>
<dbReference type="GO" id="GO:0043169">
    <property type="term" value="F:cation binding"/>
    <property type="evidence" value="ECO:0007669"/>
    <property type="project" value="InterPro"/>
</dbReference>
<feature type="non-terminal residue" evidence="1">
    <location>
        <position position="132"/>
    </location>
</feature>
<reference evidence="1 2" key="1">
    <citation type="submission" date="2017-06" db="EMBL/GenBank/DDBJ databases">
        <title>Genome sequencing and assembly of Stenotrophomonas maltophilia DF07.</title>
        <authorList>
            <person name="Iyer R."/>
        </authorList>
    </citation>
    <scope>NUCLEOTIDE SEQUENCE [LARGE SCALE GENOMIC DNA]</scope>
    <source>
        <strain evidence="1 2">DF07</strain>
    </source>
</reference>
<dbReference type="AlphaFoldDB" id="A0A270MZM8"/>
<dbReference type="InterPro" id="IPR006046">
    <property type="entry name" value="Alpha_amylase"/>
</dbReference>
<dbReference type="SUPFAM" id="SSF51445">
    <property type="entry name" value="(Trans)glycosidases"/>
    <property type="match status" value="1"/>
</dbReference>
<dbReference type="Proteomes" id="UP000216433">
    <property type="component" value="Unassembled WGS sequence"/>
</dbReference>
<dbReference type="PRINTS" id="PR00110">
    <property type="entry name" value="ALPHAAMYLASE"/>
</dbReference>
<dbReference type="InterPro" id="IPR017853">
    <property type="entry name" value="GH"/>
</dbReference>
<feature type="non-terminal residue" evidence="1">
    <location>
        <position position="1"/>
    </location>
</feature>
<dbReference type="Gene3D" id="3.20.20.80">
    <property type="entry name" value="Glycosidases"/>
    <property type="match status" value="1"/>
</dbReference>
<proteinExistence type="predicted"/>
<evidence type="ECO:0000313" key="2">
    <source>
        <dbReference type="Proteomes" id="UP000216433"/>
    </source>
</evidence>
<accession>A0A270MZM8</accession>
<gene>
    <name evidence="1" type="ORF">CEK00_21425</name>
</gene>
<dbReference type="GO" id="GO:0004556">
    <property type="term" value="F:alpha-amylase activity"/>
    <property type="evidence" value="ECO:0007669"/>
    <property type="project" value="InterPro"/>
</dbReference>
<comment type="caution">
    <text evidence="1">The sequence shown here is derived from an EMBL/GenBank/DDBJ whole genome shotgun (WGS) entry which is preliminary data.</text>
</comment>